<dbReference type="SUPFAM" id="SSF47413">
    <property type="entry name" value="lambda repressor-like DNA-binding domains"/>
    <property type="match status" value="1"/>
</dbReference>
<protein>
    <submittedName>
        <fullName evidence="2">Helix-turn-helix domain protein</fullName>
    </submittedName>
</protein>
<dbReference type="GO" id="GO:0003677">
    <property type="term" value="F:DNA binding"/>
    <property type="evidence" value="ECO:0007669"/>
    <property type="project" value="InterPro"/>
</dbReference>
<proteinExistence type="predicted"/>
<reference evidence="2" key="1">
    <citation type="journal article" date="2021" name="Proc. Natl. Acad. Sci. U.S.A.">
        <title>A Catalog of Tens of Thousands of Viruses from Human Metagenomes Reveals Hidden Associations with Chronic Diseases.</title>
        <authorList>
            <person name="Tisza M.J."/>
            <person name="Buck C.B."/>
        </authorList>
    </citation>
    <scope>NUCLEOTIDE SEQUENCE</scope>
    <source>
        <strain evidence="2">Ct1yA16</strain>
    </source>
</reference>
<feature type="domain" description="HTH cro/C1-type" evidence="1">
    <location>
        <begin position="13"/>
        <end position="68"/>
    </location>
</feature>
<evidence type="ECO:0000313" key="2">
    <source>
        <dbReference type="EMBL" id="DAF61710.1"/>
    </source>
</evidence>
<accession>A0A8S5TEL1</accession>
<dbReference type="InterPro" id="IPR010982">
    <property type="entry name" value="Lambda_DNA-bd_dom_sf"/>
</dbReference>
<organism evidence="2">
    <name type="scientific">Siphoviridae sp. ct1yA16</name>
    <dbReference type="NCBI Taxonomy" id="2827767"/>
    <lineage>
        <taxon>Viruses</taxon>
        <taxon>Duplodnaviria</taxon>
        <taxon>Heunggongvirae</taxon>
        <taxon>Uroviricota</taxon>
        <taxon>Caudoviricetes</taxon>
    </lineage>
</organism>
<dbReference type="PROSITE" id="PS50943">
    <property type="entry name" value="HTH_CROC1"/>
    <property type="match status" value="1"/>
</dbReference>
<dbReference type="CDD" id="cd00093">
    <property type="entry name" value="HTH_XRE"/>
    <property type="match status" value="1"/>
</dbReference>
<dbReference type="InterPro" id="IPR001387">
    <property type="entry name" value="Cro/C1-type_HTH"/>
</dbReference>
<name>A0A8S5TEL1_9CAUD</name>
<dbReference type="Pfam" id="PF01381">
    <property type="entry name" value="HTH_3"/>
    <property type="match status" value="1"/>
</dbReference>
<dbReference type="EMBL" id="BK032816">
    <property type="protein sequence ID" value="DAF61710.1"/>
    <property type="molecule type" value="Genomic_DNA"/>
</dbReference>
<sequence>MKEIIYEKVGARLKYARELRDISLEKAGEAVGVHKSTVLRWERGNTEKFKIPVLETLANLYNVNPAWLMGYDVPMEKTPPTTLKNDFRYATQSGINTDGLDKDEMEEINRFVEFIRNKKKSKNK</sequence>
<dbReference type="SMART" id="SM00530">
    <property type="entry name" value="HTH_XRE"/>
    <property type="match status" value="1"/>
</dbReference>
<evidence type="ECO:0000259" key="1">
    <source>
        <dbReference type="PROSITE" id="PS50943"/>
    </source>
</evidence>
<dbReference type="Gene3D" id="1.10.260.40">
    <property type="entry name" value="lambda repressor-like DNA-binding domains"/>
    <property type="match status" value="1"/>
</dbReference>